<comment type="subcellular location">
    <subcellularLocation>
        <location evidence="7">Cell membrane</location>
        <topology evidence="7">Peripheral membrane protein</topology>
    </subcellularLocation>
    <subcellularLocation>
        <location evidence="1">Endomembrane system</location>
        <topology evidence="1">Multi-pass membrane protein</topology>
    </subcellularLocation>
    <subcellularLocation>
        <location evidence="8">Membrane</location>
        <topology evidence="8">Multi-pass membrane protein</topology>
    </subcellularLocation>
</comment>
<proteinExistence type="inferred from homology"/>
<keyword evidence="12" id="KW-1185">Reference proteome</keyword>
<reference evidence="11 12" key="1">
    <citation type="submission" date="2023-07" db="EMBL/GenBank/DDBJ databases">
        <title>Description of novel actinomycetes strains, isolated from tidal flat sediment.</title>
        <authorList>
            <person name="Lu C."/>
        </authorList>
    </citation>
    <scope>NUCLEOTIDE SEQUENCE [LARGE SCALE GENOMIC DNA]</scope>
    <source>
        <strain evidence="11 12">SYSU T00b441</strain>
    </source>
</reference>
<feature type="transmembrane region" description="Helical" evidence="9">
    <location>
        <begin position="335"/>
        <end position="357"/>
    </location>
</feature>
<dbReference type="Pfam" id="PF00361">
    <property type="entry name" value="Proton_antipo_M"/>
    <property type="match status" value="1"/>
</dbReference>
<feature type="binding site" evidence="7">
    <location>
        <position position="881"/>
    </location>
    <ligand>
        <name>Zn(2+)</name>
        <dbReference type="ChEBI" id="CHEBI:29105"/>
    </ligand>
</feature>
<accession>A0ABT9D4W7</accession>
<feature type="transmembrane region" description="Helical" evidence="9">
    <location>
        <begin position="174"/>
        <end position="195"/>
    </location>
</feature>
<evidence type="ECO:0000313" key="12">
    <source>
        <dbReference type="Proteomes" id="UP001232536"/>
    </source>
</evidence>
<dbReference type="InterPro" id="IPR018752">
    <property type="entry name" value="DabA"/>
</dbReference>
<comment type="function">
    <text evidence="7">Part of an energy-coupled inorganic carbon pump.</text>
</comment>
<comment type="similarity">
    <text evidence="7">Belongs to the inorganic carbon transporter (TC 9.A.2) DabA family.</text>
</comment>
<feature type="transmembrane region" description="Helical" evidence="9">
    <location>
        <begin position="244"/>
        <end position="262"/>
    </location>
</feature>
<feature type="transmembrane region" description="Helical" evidence="9">
    <location>
        <begin position="142"/>
        <end position="162"/>
    </location>
</feature>
<dbReference type="HAMAP" id="MF_01871">
    <property type="entry name" value="DabA"/>
    <property type="match status" value="1"/>
</dbReference>
<dbReference type="InterPro" id="IPR001750">
    <property type="entry name" value="ND/Mrp_TM"/>
</dbReference>
<evidence type="ECO:0000256" key="7">
    <source>
        <dbReference type="HAMAP-Rule" id="MF_01871"/>
    </source>
</evidence>
<evidence type="ECO:0000256" key="6">
    <source>
        <dbReference type="ARBA" id="ARBA00023136"/>
    </source>
</evidence>
<protein>
    <recommendedName>
        <fullName evidence="7">Probable inorganic carbon transporter subunit DabA</fullName>
    </recommendedName>
</protein>
<feature type="binding site" evidence="7">
    <location>
        <position position="1044"/>
    </location>
    <ligand>
        <name>Zn(2+)</name>
        <dbReference type="ChEBI" id="CHEBI:29105"/>
    </ligand>
</feature>
<dbReference type="RefSeq" id="WP_304599473.1">
    <property type="nucleotide sequence ID" value="NZ_JAUQYP010000001.1"/>
</dbReference>
<name>A0ABT9D4W7_9CELL</name>
<comment type="subunit">
    <text evidence="7">Forms a complex with DabB.</text>
</comment>
<feature type="transmembrane region" description="Helical" evidence="9">
    <location>
        <begin position="84"/>
        <end position="104"/>
    </location>
</feature>
<evidence type="ECO:0000259" key="10">
    <source>
        <dbReference type="Pfam" id="PF00361"/>
    </source>
</evidence>
<evidence type="ECO:0000256" key="9">
    <source>
        <dbReference type="SAM" id="Phobius"/>
    </source>
</evidence>
<keyword evidence="5 7" id="KW-0862">Zinc</keyword>
<feature type="transmembrane region" description="Helical" evidence="9">
    <location>
        <begin position="110"/>
        <end position="130"/>
    </location>
</feature>
<feature type="transmembrane region" description="Helical" evidence="9">
    <location>
        <begin position="393"/>
        <end position="416"/>
    </location>
</feature>
<sequence>MFALSVARIPPVALLLAALVALGRSLSGTTPALVLGRMDLGPLGTADVAWTVGPVEAALLALVAGIGTVVTSYSARNLVGQRRLVRYAALETAAVAGLALAVTASSLPVLAAGWTLGTFALTGLVSHAGTTQARRAARQVRARLLVGDALLWAAVLLAGTQLGTLDRADLSARVAQAPSSVVTLTALAVVGAGMVRSALVPAHRWLPETAEAPSPVSALLHAGLVNGVGVLALLLWPLVEAATAARVLLLLAGATTAVVATAQLRTRADVKGRLAASTSSQMGYLAIQAGLGIPAGVLAHVIGHGVWKASLFLGAGGAVGRARTRDAAGSGHRRLPVVLGAVVAATVGLSALAPAAWLPALTAPAELLVLVIATVAAWVALDAVARRDAPLPARLLASGLVLAAVAGYLLGLRALGHLLADVVGEPAPWTGPQGPVTAGAVLVLVVTGVVAARIDGAARAGRRPRLARRAARSSLRPTTLRGRFAGAPSVAMPIPPVTEADATAARHDLDGASSVAGVLFPLTSFVASNPLAGLEDLDVVEATRVAGDTWGAEPGPSARALRDAQERGRLQEADLAAALEAGSVEVGVRPDLLRALLVSDGPGAHELAWAVDALDRAGVEPDRALRTPVQVLLPHAPEVAGRARDLANHCCARSLAGTAWPGAAGPWQELRALDLDALIGVRGAADVVAALPADATGAIAALLEHLGVHPQDRPALLARVVARDPGWPAHLQWRARHERLGREAGLDLPTQGAADALLAELVATRLALDVVVAEAHAPRLLGRPFDPSDLVHDSHDRLAGHLSTLRHAGLLGADPGPAEVRAVAGELADLTAARLASMRAEALERAFRRTLLGPVAARAEQPAAAPGSAQPPAAQLVTCIDVRSERLRRHLEALGPWETLGAAGFFGLPVQHSGPTGTVTERTPALVRPGAAVTERRGPTRGLAGCDDALVAAARAVEGAVGLPFGWAEAAGWFYAPFVLLTTLAPAGARALREVVRRALGTPRRGTLDVVSDVGVDTLADAAAGFLATLGNPDLAPLVVIAGHGGGVTNNPHVAAYDCGACGGAAGDVNARVMVQALNDPRVRRALGERGVTLTPQTRFVAAVHDTTRDVVAVLDREELPDQWSSTLGDLEADLSRAGHAVRHERLALLPEGAHRNGLGQVRRRAADWAQPRPEWGLAGAAAIVVGPRDLTRGLALDGRVFLQSYRAGSDPDGVVLEQLLAAPVVVAQWITAQYWASTVDPHRFGAGDKTTHNVVGDGPLSAVVTGARGDLRLGLPWQAVSATSPVANPSTGQDPWTAATHHEALRLLVVVAAERSTVDRAVQRQPAVARLVSGGWITVAVVEPGSGETWVMRRDGSWVAEALPLGEGTVRETVRDA</sequence>
<comment type="cofactor">
    <cofactor evidence="7">
        <name>Zn(2+)</name>
        <dbReference type="ChEBI" id="CHEBI:29105"/>
    </cofactor>
</comment>
<organism evidence="11 12">
    <name type="scientific">Actinotalea lenta</name>
    <dbReference type="NCBI Taxonomy" id="3064654"/>
    <lineage>
        <taxon>Bacteria</taxon>
        <taxon>Bacillati</taxon>
        <taxon>Actinomycetota</taxon>
        <taxon>Actinomycetes</taxon>
        <taxon>Micrococcales</taxon>
        <taxon>Cellulomonadaceae</taxon>
        <taxon>Actinotalea</taxon>
    </lineage>
</organism>
<keyword evidence="2 7" id="KW-0813">Transport</keyword>
<feature type="transmembrane region" description="Helical" evidence="9">
    <location>
        <begin position="51"/>
        <end position="72"/>
    </location>
</feature>
<gene>
    <name evidence="7" type="primary">dabA</name>
    <name evidence="11" type="ORF">Q6348_00980</name>
</gene>
<keyword evidence="8 9" id="KW-0812">Transmembrane</keyword>
<keyword evidence="3 7" id="KW-1003">Cell membrane</keyword>
<keyword evidence="6 7" id="KW-0472">Membrane</keyword>
<evidence type="ECO:0000313" key="11">
    <source>
        <dbReference type="EMBL" id="MDO8105767.1"/>
    </source>
</evidence>
<feature type="transmembrane region" description="Helical" evidence="9">
    <location>
        <begin position="363"/>
        <end position="381"/>
    </location>
</feature>
<feature type="domain" description="NADH:quinone oxidoreductase/Mrp antiporter transmembrane" evidence="10">
    <location>
        <begin position="110"/>
        <end position="327"/>
    </location>
</feature>
<dbReference type="PANTHER" id="PTHR38344:SF1">
    <property type="entry name" value="INORGANIC CARBON TRANSPORTER SUBUNIT DABA-RELATED"/>
    <property type="match status" value="1"/>
</dbReference>
<evidence type="ECO:0000256" key="8">
    <source>
        <dbReference type="RuleBase" id="RU000320"/>
    </source>
</evidence>
<dbReference type="EMBL" id="JAUQYP010000001">
    <property type="protein sequence ID" value="MDO8105767.1"/>
    <property type="molecule type" value="Genomic_DNA"/>
</dbReference>
<feature type="binding site" evidence="7">
    <location>
        <position position="879"/>
    </location>
    <ligand>
        <name>Zn(2+)</name>
        <dbReference type="ChEBI" id="CHEBI:29105"/>
    </ligand>
</feature>
<feature type="transmembrane region" description="Helical" evidence="9">
    <location>
        <begin position="216"/>
        <end position="238"/>
    </location>
</feature>
<evidence type="ECO:0000256" key="3">
    <source>
        <dbReference type="ARBA" id="ARBA00022475"/>
    </source>
</evidence>
<keyword evidence="4 7" id="KW-0479">Metal-binding</keyword>
<evidence type="ECO:0000256" key="2">
    <source>
        <dbReference type="ARBA" id="ARBA00022448"/>
    </source>
</evidence>
<evidence type="ECO:0000256" key="5">
    <source>
        <dbReference type="ARBA" id="ARBA00022833"/>
    </source>
</evidence>
<evidence type="ECO:0000256" key="4">
    <source>
        <dbReference type="ARBA" id="ARBA00022723"/>
    </source>
</evidence>
<comment type="caution">
    <text evidence="11">The sequence shown here is derived from an EMBL/GenBank/DDBJ whole genome shotgun (WGS) entry which is preliminary data.</text>
</comment>
<dbReference type="Proteomes" id="UP001232536">
    <property type="component" value="Unassembled WGS sequence"/>
</dbReference>
<keyword evidence="9" id="KW-1133">Transmembrane helix</keyword>
<feature type="binding site" evidence="7">
    <location>
        <position position="1059"/>
    </location>
    <ligand>
        <name>Zn(2+)</name>
        <dbReference type="ChEBI" id="CHEBI:29105"/>
    </ligand>
</feature>
<dbReference type="PRINTS" id="PR01434">
    <property type="entry name" value="NADHDHGNASE5"/>
</dbReference>
<evidence type="ECO:0000256" key="1">
    <source>
        <dbReference type="ARBA" id="ARBA00004127"/>
    </source>
</evidence>
<dbReference type="Pfam" id="PF10070">
    <property type="entry name" value="DabA"/>
    <property type="match status" value="1"/>
</dbReference>
<dbReference type="PANTHER" id="PTHR38344">
    <property type="entry name" value="UPF0753 PROTEIN AQ_863"/>
    <property type="match status" value="1"/>
</dbReference>